<evidence type="ECO:0000256" key="1">
    <source>
        <dbReference type="SAM" id="Phobius"/>
    </source>
</evidence>
<dbReference type="AlphaFoldDB" id="A0A2H0LRH6"/>
<evidence type="ECO:0000313" key="2">
    <source>
        <dbReference type="EMBL" id="PIQ86966.1"/>
    </source>
</evidence>
<keyword evidence="1" id="KW-0812">Transmembrane</keyword>
<dbReference type="Proteomes" id="UP000230859">
    <property type="component" value="Unassembled WGS sequence"/>
</dbReference>
<evidence type="ECO:0000313" key="3">
    <source>
        <dbReference type="Proteomes" id="UP000230859"/>
    </source>
</evidence>
<organism evidence="2 3">
    <name type="scientific">Candidatus Abzuiibacterium crystallinum</name>
    <dbReference type="NCBI Taxonomy" id="1974748"/>
    <lineage>
        <taxon>Bacteria</taxon>
        <taxon>Pseudomonadati</taxon>
        <taxon>Candidatus Omnitrophota</taxon>
        <taxon>Candidatus Abzuiibacterium</taxon>
    </lineage>
</organism>
<dbReference type="EMBL" id="PCVY01000023">
    <property type="protein sequence ID" value="PIQ86966.1"/>
    <property type="molecule type" value="Genomic_DNA"/>
</dbReference>
<protein>
    <submittedName>
        <fullName evidence="2">Uncharacterized protein</fullName>
    </submittedName>
</protein>
<feature type="transmembrane region" description="Helical" evidence="1">
    <location>
        <begin position="9"/>
        <end position="26"/>
    </location>
</feature>
<keyword evidence="1" id="KW-0472">Membrane</keyword>
<accession>A0A2H0LRH6</accession>
<sequence length="177" mass="19545">MALSKKDKIQLGIIVMMVGLIIFKLPDFVRFVSGTTQKASSGVPNALPALPENAPDFLKAMVMQVRSGTAHPHFNLTQERALREQQALLKEQSWGRDPFFSIPIDESRSKKIEVTDSSELVLKAISLKGTTAMAIINQTVIHVGDEILGMTVKSIERGRVILANSERERVLRFGGMT</sequence>
<comment type="caution">
    <text evidence="2">The sequence shown here is derived from an EMBL/GenBank/DDBJ whole genome shotgun (WGS) entry which is preliminary data.</text>
</comment>
<keyword evidence="1" id="KW-1133">Transmembrane helix</keyword>
<gene>
    <name evidence="2" type="ORF">COV74_02775</name>
</gene>
<reference evidence="2 3" key="1">
    <citation type="submission" date="2017-09" db="EMBL/GenBank/DDBJ databases">
        <title>Depth-based differentiation of microbial function through sediment-hosted aquifers and enrichment of novel symbionts in the deep terrestrial subsurface.</title>
        <authorList>
            <person name="Probst A.J."/>
            <person name="Ladd B."/>
            <person name="Jarett J.K."/>
            <person name="Geller-Mcgrath D.E."/>
            <person name="Sieber C.M."/>
            <person name="Emerson J.B."/>
            <person name="Anantharaman K."/>
            <person name="Thomas B.C."/>
            <person name="Malmstrom R."/>
            <person name="Stieglmeier M."/>
            <person name="Klingl A."/>
            <person name="Woyke T."/>
            <person name="Ryan C.M."/>
            <person name="Banfield J.F."/>
        </authorList>
    </citation>
    <scope>NUCLEOTIDE SEQUENCE [LARGE SCALE GENOMIC DNA]</scope>
    <source>
        <strain evidence="2">CG11_big_fil_rev_8_21_14_0_20_45_26</strain>
    </source>
</reference>
<proteinExistence type="predicted"/>
<name>A0A2H0LRH6_9BACT</name>